<sequence length="876" mass="102558">MEVTINQHIQLIIGNEIFGSKITGRYKNNVIILVKWKAYRDGKSDIYPGEVQYYFEHTLTLPKGPKTHLLTYIKWYKNTPSSGPEVSNTELWNGEYYGEDAFDIFSLSNPGNPHFLYIKMKKKLFDQCAACNLEKPEERYRNISNYALEKALTGIAYEIHCPEIKVGTLFYAFDIFSLSNPGNPHFLYIKMKKKLFDQCAACNLEKPEERYRNISNYALEKALTGIAYEIHCLEIKVGTLFCNRCYCAIVEHNNYKKYKNNNKKRKYQRLVNNSKSVEELKIEIQELKNQLEIAMKPMSPDNNTFIKYFNDKIQRLTTVLYNYQHREGNKPVLNADEFVTLIENRDPNLRNFFNLIYQSMNSNAKGWKTKESLKQKVKLLCYQMAALRNKQVSGTKNVIGLYMVGTGTSTVGINTLSNMGLSATYQTVYNNKKQIVNVYEQTIQEYISDNQQKLLILNIDDYHDLHESRIPSVTSINRISHMTTILLNTNNILPISLSSTFHNPNGIDANLLKQALNFQYMTGFSNSYNVQKFNWILIKDVTTLNEFDLVETLVVHCYDADLSEKHVRRFDTTKLVDFIPSDLKNMNDYIKVLIKVFRLSEMQSYLMNYIIPIPADFPGQLYIRRAIVQKLKYGNQCSIPKEVLSLVPILGPLHVSLNTRESCFLTFHPFFNELYKEVFGKKKNLAAKPKPWRINLLLYLAHAGWSTIKSYIFARFKYSKDLGYCTFVDLLDNLIPATLDIYTILFRGNNFDQYIETIFRLWTVMRRFGRKNYDKIMLALISDIQYWTFIQHPIINTLRNNLRMFDEYPVKNFHSLVRRHTSEKVTCGKWLRRDAMFIDYHRNDNQFAQSFAPKRSYPYTKKNLDLSLISKRCDKR</sequence>
<dbReference type="EMBL" id="PQFF01000019">
    <property type="protein sequence ID" value="RHZ88716.1"/>
    <property type="molecule type" value="Genomic_DNA"/>
</dbReference>
<dbReference type="Proteomes" id="UP000266861">
    <property type="component" value="Unassembled WGS sequence"/>
</dbReference>
<dbReference type="AlphaFoldDB" id="A0A397JRQ5"/>
<name>A0A397JRQ5_9GLOM</name>
<keyword evidence="3" id="KW-1185">Reference proteome</keyword>
<feature type="coiled-coil region" evidence="1">
    <location>
        <begin position="260"/>
        <end position="297"/>
    </location>
</feature>
<protein>
    <submittedName>
        <fullName evidence="2">Uncharacterized protein</fullName>
    </submittedName>
</protein>
<evidence type="ECO:0000256" key="1">
    <source>
        <dbReference type="SAM" id="Coils"/>
    </source>
</evidence>
<accession>A0A397JRQ5</accession>
<evidence type="ECO:0000313" key="3">
    <source>
        <dbReference type="Proteomes" id="UP000266861"/>
    </source>
</evidence>
<evidence type="ECO:0000313" key="2">
    <source>
        <dbReference type="EMBL" id="RHZ88716.1"/>
    </source>
</evidence>
<keyword evidence="1" id="KW-0175">Coiled coil</keyword>
<reference evidence="2 3" key="1">
    <citation type="submission" date="2018-08" db="EMBL/GenBank/DDBJ databases">
        <title>Genome and evolution of the arbuscular mycorrhizal fungus Diversispora epigaea (formerly Glomus versiforme) and its bacterial endosymbionts.</title>
        <authorList>
            <person name="Sun X."/>
            <person name="Fei Z."/>
            <person name="Harrison M."/>
        </authorList>
    </citation>
    <scope>NUCLEOTIDE SEQUENCE [LARGE SCALE GENOMIC DNA]</scope>
    <source>
        <strain evidence="2 3">IT104</strain>
    </source>
</reference>
<organism evidence="2 3">
    <name type="scientific">Diversispora epigaea</name>
    <dbReference type="NCBI Taxonomy" id="1348612"/>
    <lineage>
        <taxon>Eukaryota</taxon>
        <taxon>Fungi</taxon>
        <taxon>Fungi incertae sedis</taxon>
        <taxon>Mucoromycota</taxon>
        <taxon>Glomeromycotina</taxon>
        <taxon>Glomeromycetes</taxon>
        <taxon>Diversisporales</taxon>
        <taxon>Diversisporaceae</taxon>
        <taxon>Diversispora</taxon>
    </lineage>
</organism>
<comment type="caution">
    <text evidence="2">The sequence shown here is derived from an EMBL/GenBank/DDBJ whole genome shotgun (WGS) entry which is preliminary data.</text>
</comment>
<dbReference type="STRING" id="1348612.A0A397JRQ5"/>
<proteinExistence type="predicted"/>
<gene>
    <name evidence="2" type="ORF">Glove_21g223</name>
</gene>